<comment type="subunit">
    <text evidence="9">Homotetramer. Tetramerization from dimerization is induced by ATP and increases catalytic efficiency due to a high affinity for thymidine. Tetramerization is inhibited by phosphorylation at Ser-13. Interacts (via the KEN box) with FZR1.</text>
</comment>
<dbReference type="PROSITE" id="PS00603">
    <property type="entry name" value="TK_CELLULAR_TYPE"/>
    <property type="match status" value="1"/>
</dbReference>
<sequence length="200" mass="22188">MGGLPDARRGHVVCILGPMFSGKTTELIRMHDRYRIAGRTCVLVKYAGDTRYDAELIVTHKRVTAEGATLIARTLREVRSQLFDADTEVVAIDEGQFFDDLSYTCEQLACEGKTVIVAALDGTFLRKPFAEVSQLISFSDEIKKLSAVCMDCGADAPFTFRSTNEKAVEVIGGEDTYRALCRTCYYSCSLRKGSERSRRG</sequence>
<keyword evidence="8 13" id="KW-0067">ATP-binding</keyword>
<evidence type="ECO:0000256" key="3">
    <source>
        <dbReference type="ARBA" id="ARBA00022679"/>
    </source>
</evidence>
<dbReference type="AlphaFoldDB" id="A0A016SNI0"/>
<accession>A0A016SNI0</accession>
<dbReference type="InterPro" id="IPR001267">
    <property type="entry name" value="Thymidine_kinase"/>
</dbReference>
<dbReference type="Pfam" id="PF00265">
    <property type="entry name" value="TK"/>
    <property type="match status" value="1"/>
</dbReference>
<gene>
    <name evidence="15" type="primary">Acey_s0201.g1754</name>
    <name evidence="15" type="ORF">Y032_0201g1754</name>
</gene>
<keyword evidence="7" id="KW-0862">Zinc</keyword>
<evidence type="ECO:0000256" key="14">
    <source>
        <dbReference type="RuleBase" id="RU004165"/>
    </source>
</evidence>
<evidence type="ECO:0000313" key="16">
    <source>
        <dbReference type="Proteomes" id="UP000024635"/>
    </source>
</evidence>
<dbReference type="PIRSF" id="PIRSF035805">
    <property type="entry name" value="TK_cell"/>
    <property type="match status" value="1"/>
</dbReference>
<dbReference type="SUPFAM" id="SSF57716">
    <property type="entry name" value="Glucocorticoid receptor-like (DNA-binding domain)"/>
    <property type="match status" value="1"/>
</dbReference>
<dbReference type="Gene3D" id="3.40.50.300">
    <property type="entry name" value="P-loop containing nucleotide triphosphate hydrolases"/>
    <property type="match status" value="1"/>
</dbReference>
<keyword evidence="5 13" id="KW-0547">Nucleotide-binding</keyword>
<keyword evidence="2 13" id="KW-0237">DNA synthesis</keyword>
<evidence type="ECO:0000313" key="15">
    <source>
        <dbReference type="EMBL" id="EYB91884.1"/>
    </source>
</evidence>
<evidence type="ECO:0000256" key="7">
    <source>
        <dbReference type="ARBA" id="ARBA00022833"/>
    </source>
</evidence>
<dbReference type="EC" id="2.7.1.21" evidence="13"/>
<dbReference type="FunFam" id="3.40.50.300:FF:001270">
    <property type="entry name" value="Thymidine kinase"/>
    <property type="match status" value="1"/>
</dbReference>
<feature type="active site" description="Proton acceptor" evidence="11">
    <location>
        <position position="94"/>
    </location>
</feature>
<dbReference type="GO" id="GO:0042802">
    <property type="term" value="F:identical protein binding"/>
    <property type="evidence" value="ECO:0007669"/>
    <property type="project" value="UniProtKB-ARBA"/>
</dbReference>
<evidence type="ECO:0000256" key="13">
    <source>
        <dbReference type="RuleBase" id="RU000544"/>
    </source>
</evidence>
<keyword evidence="6 13" id="KW-0418">Kinase</keyword>
<evidence type="ECO:0000256" key="6">
    <source>
        <dbReference type="ARBA" id="ARBA00022777"/>
    </source>
</evidence>
<comment type="similarity">
    <text evidence="1 14">Belongs to the thymidine kinase family.</text>
</comment>
<dbReference type="GO" id="GO:0046872">
    <property type="term" value="F:metal ion binding"/>
    <property type="evidence" value="ECO:0007669"/>
    <property type="project" value="UniProtKB-KW"/>
</dbReference>
<evidence type="ECO:0000256" key="9">
    <source>
        <dbReference type="ARBA" id="ARBA00046642"/>
    </source>
</evidence>
<evidence type="ECO:0000256" key="8">
    <source>
        <dbReference type="ARBA" id="ARBA00022840"/>
    </source>
</evidence>
<evidence type="ECO:0000256" key="1">
    <source>
        <dbReference type="ARBA" id="ARBA00007587"/>
    </source>
</evidence>
<dbReference type="PANTHER" id="PTHR11441:SF0">
    <property type="entry name" value="THYMIDINE KINASE, CYTOSOLIC"/>
    <property type="match status" value="1"/>
</dbReference>
<proteinExistence type="inferred from homology"/>
<dbReference type="GO" id="GO:0046104">
    <property type="term" value="P:thymidine metabolic process"/>
    <property type="evidence" value="ECO:0007669"/>
    <property type="project" value="TreeGrafter"/>
</dbReference>
<dbReference type="Proteomes" id="UP000024635">
    <property type="component" value="Unassembled WGS sequence"/>
</dbReference>
<dbReference type="PANTHER" id="PTHR11441">
    <property type="entry name" value="THYMIDINE KINASE"/>
    <property type="match status" value="1"/>
</dbReference>
<dbReference type="GO" id="GO:0071897">
    <property type="term" value="P:DNA biosynthetic process"/>
    <property type="evidence" value="ECO:0007669"/>
    <property type="project" value="UniProtKB-KW"/>
</dbReference>
<comment type="catalytic activity">
    <reaction evidence="10">
        <text>thymidine + ATP = dTMP + ADP + H(+)</text>
        <dbReference type="Rhea" id="RHEA:19129"/>
        <dbReference type="ChEBI" id="CHEBI:15378"/>
        <dbReference type="ChEBI" id="CHEBI:17748"/>
        <dbReference type="ChEBI" id="CHEBI:30616"/>
        <dbReference type="ChEBI" id="CHEBI:63528"/>
        <dbReference type="ChEBI" id="CHEBI:456216"/>
        <dbReference type="EC" id="2.7.1.21"/>
    </reaction>
    <physiologicalReaction direction="left-to-right" evidence="10">
        <dbReference type="Rhea" id="RHEA:19130"/>
    </physiologicalReaction>
</comment>
<dbReference type="GO" id="GO:0005524">
    <property type="term" value="F:ATP binding"/>
    <property type="evidence" value="ECO:0007669"/>
    <property type="project" value="UniProtKB-KW"/>
</dbReference>
<protein>
    <recommendedName>
        <fullName evidence="13">Thymidine kinase</fullName>
        <ecNumber evidence="13">2.7.1.21</ecNumber>
    </recommendedName>
</protein>
<dbReference type="EMBL" id="JARK01001537">
    <property type="protein sequence ID" value="EYB91884.1"/>
    <property type="molecule type" value="Genomic_DNA"/>
</dbReference>
<evidence type="ECO:0000256" key="5">
    <source>
        <dbReference type="ARBA" id="ARBA00022741"/>
    </source>
</evidence>
<dbReference type="InterPro" id="IPR027417">
    <property type="entry name" value="P-loop_NTPase"/>
</dbReference>
<dbReference type="GO" id="GO:0004797">
    <property type="term" value="F:thymidine kinase activity"/>
    <property type="evidence" value="ECO:0007669"/>
    <property type="project" value="UniProtKB-EC"/>
</dbReference>
<comment type="caution">
    <text evidence="15">The sequence shown here is derived from an EMBL/GenBank/DDBJ whole genome shotgun (WGS) entry which is preliminary data.</text>
</comment>
<evidence type="ECO:0000256" key="11">
    <source>
        <dbReference type="PIRSR" id="PIRSR035805-1"/>
    </source>
</evidence>
<reference evidence="16" key="1">
    <citation type="journal article" date="2015" name="Nat. Genet.">
        <title>The genome and transcriptome of the zoonotic hookworm Ancylostoma ceylanicum identify infection-specific gene families.</title>
        <authorList>
            <person name="Schwarz E.M."/>
            <person name="Hu Y."/>
            <person name="Antoshechkin I."/>
            <person name="Miller M.M."/>
            <person name="Sternberg P.W."/>
            <person name="Aroian R.V."/>
        </authorList>
    </citation>
    <scope>NUCLEOTIDE SEQUENCE</scope>
    <source>
        <strain evidence="16">HY135</strain>
    </source>
</reference>
<dbReference type="SUPFAM" id="SSF52540">
    <property type="entry name" value="P-loop containing nucleoside triphosphate hydrolases"/>
    <property type="match status" value="1"/>
</dbReference>
<name>A0A016SNI0_9BILA</name>
<keyword evidence="3 13" id="KW-0808">Transferase</keyword>
<evidence type="ECO:0000256" key="12">
    <source>
        <dbReference type="PIRSR" id="PIRSR035805-2"/>
    </source>
</evidence>
<feature type="binding site" evidence="12">
    <location>
        <position position="177"/>
    </location>
    <ligand>
        <name>substrate</name>
    </ligand>
</feature>
<evidence type="ECO:0000256" key="2">
    <source>
        <dbReference type="ARBA" id="ARBA00022634"/>
    </source>
</evidence>
<keyword evidence="4" id="KW-0479">Metal-binding</keyword>
<dbReference type="OrthoDB" id="439028at2759"/>
<keyword evidence="16" id="KW-1185">Reference proteome</keyword>
<dbReference type="Gene3D" id="3.30.60.20">
    <property type="match status" value="1"/>
</dbReference>
<evidence type="ECO:0000256" key="10">
    <source>
        <dbReference type="ARBA" id="ARBA00048113"/>
    </source>
</evidence>
<dbReference type="InterPro" id="IPR020633">
    <property type="entry name" value="Thymidine_kinase_CS"/>
</dbReference>
<organism evidence="15 16">
    <name type="scientific">Ancylostoma ceylanicum</name>
    <dbReference type="NCBI Taxonomy" id="53326"/>
    <lineage>
        <taxon>Eukaryota</taxon>
        <taxon>Metazoa</taxon>
        <taxon>Ecdysozoa</taxon>
        <taxon>Nematoda</taxon>
        <taxon>Chromadorea</taxon>
        <taxon>Rhabditida</taxon>
        <taxon>Rhabditina</taxon>
        <taxon>Rhabditomorpha</taxon>
        <taxon>Strongyloidea</taxon>
        <taxon>Ancylostomatidae</taxon>
        <taxon>Ancylostomatinae</taxon>
        <taxon>Ancylostoma</taxon>
    </lineage>
</organism>
<dbReference type="STRING" id="53326.A0A016SNI0"/>
<evidence type="ECO:0000256" key="4">
    <source>
        <dbReference type="ARBA" id="ARBA00022723"/>
    </source>
</evidence>